<accession>A0A915IJW7</accession>
<proteinExistence type="predicted"/>
<protein>
    <submittedName>
        <fullName evidence="2">Uncharacterized protein</fullName>
    </submittedName>
</protein>
<sequence>MTKIGGKHTTTWATGAGWVETTLLMDPEVTSQLLSAVGATSQMLSAGGVIWTSYQRQSTSLNRMKRSTVEEGTQEPQGMQVEPEKVKLMRSHPSVRCWINDRSSCSIFVDRPGFFKLKNGTHYTGGKDNNSPIAQNINEPATKDTPHHSMGRNDQVWRKQISLMPKDDEQKLLLLKRIEGSMYILFAKFDEKTTASDKQQEWQKIKDNGISIGMANSQDKKWDYLWYATWPNIRITTLKIINKFRKTGSSCGKEAILTKIDNAVLDILGSESASCAEISNNKIEIDGMKVMKLKLQIDQTGLENENLCIRNWRLIGEEEKRINTLTGQ</sequence>
<dbReference type="Proteomes" id="UP000887565">
    <property type="component" value="Unplaced"/>
</dbReference>
<organism evidence="1 2">
    <name type="scientific">Romanomermis culicivorax</name>
    <name type="common">Nematode worm</name>
    <dbReference type="NCBI Taxonomy" id="13658"/>
    <lineage>
        <taxon>Eukaryota</taxon>
        <taxon>Metazoa</taxon>
        <taxon>Ecdysozoa</taxon>
        <taxon>Nematoda</taxon>
        <taxon>Enoplea</taxon>
        <taxon>Dorylaimia</taxon>
        <taxon>Mermithida</taxon>
        <taxon>Mermithoidea</taxon>
        <taxon>Mermithidae</taxon>
        <taxon>Romanomermis</taxon>
    </lineage>
</organism>
<evidence type="ECO:0000313" key="2">
    <source>
        <dbReference type="WBParaSite" id="nRc.2.0.1.t14110-RA"/>
    </source>
</evidence>
<dbReference type="AlphaFoldDB" id="A0A915IJW7"/>
<name>A0A915IJW7_ROMCU</name>
<reference evidence="2" key="1">
    <citation type="submission" date="2022-11" db="UniProtKB">
        <authorList>
            <consortium name="WormBaseParasite"/>
        </authorList>
    </citation>
    <scope>IDENTIFICATION</scope>
</reference>
<evidence type="ECO:0000313" key="1">
    <source>
        <dbReference type="Proteomes" id="UP000887565"/>
    </source>
</evidence>
<keyword evidence="1" id="KW-1185">Reference proteome</keyword>
<dbReference type="WBParaSite" id="nRc.2.0.1.t14110-RA">
    <property type="protein sequence ID" value="nRc.2.0.1.t14110-RA"/>
    <property type="gene ID" value="nRc.2.0.1.g14110"/>
</dbReference>